<comment type="function">
    <text evidence="12">Cell wall formation.</text>
</comment>
<dbReference type="SUPFAM" id="SSF56059">
    <property type="entry name" value="Glutathione synthetase ATP-binding domain-like"/>
    <property type="match status" value="1"/>
</dbReference>
<feature type="binding site" evidence="14">
    <location>
        <position position="295"/>
    </location>
    <ligand>
        <name>Mg(2+)</name>
        <dbReference type="ChEBI" id="CHEBI:18420"/>
        <label>2</label>
    </ligand>
</feature>
<dbReference type="PANTHER" id="PTHR23132:SF25">
    <property type="entry name" value="D-ALANINE--D-ALANINE LIGASE A"/>
    <property type="match status" value="1"/>
</dbReference>
<dbReference type="EC" id="6.3.2.4" evidence="12"/>
<dbReference type="InterPro" id="IPR016185">
    <property type="entry name" value="PreATP-grasp_dom_sf"/>
</dbReference>
<comment type="subcellular location">
    <subcellularLocation>
        <location evidence="12">Cytoplasm</location>
    </subcellularLocation>
</comment>
<evidence type="ECO:0000256" key="15">
    <source>
        <dbReference type="PROSITE-ProRule" id="PRU00409"/>
    </source>
</evidence>
<dbReference type="SUPFAM" id="SSF52440">
    <property type="entry name" value="PreATP-grasp domain"/>
    <property type="match status" value="1"/>
</dbReference>
<dbReference type="PIRSF" id="PIRSF039102">
    <property type="entry name" value="Ddl/VanB"/>
    <property type="match status" value="1"/>
</dbReference>
<evidence type="ECO:0000313" key="17">
    <source>
        <dbReference type="EMBL" id="PIR95354.1"/>
    </source>
</evidence>
<dbReference type="EMBL" id="PFAL01000027">
    <property type="protein sequence ID" value="PIR95354.1"/>
    <property type="molecule type" value="Genomic_DNA"/>
</dbReference>
<dbReference type="NCBIfam" id="NF002378">
    <property type="entry name" value="PRK01372.1"/>
    <property type="match status" value="1"/>
</dbReference>
<keyword evidence="7 14" id="KW-0460">Magnesium</keyword>
<dbReference type="InterPro" id="IPR011761">
    <property type="entry name" value="ATP-grasp"/>
</dbReference>
<dbReference type="InterPro" id="IPR005905">
    <property type="entry name" value="D_ala_D_ala"/>
</dbReference>
<dbReference type="GO" id="GO:0071555">
    <property type="term" value="P:cell wall organization"/>
    <property type="evidence" value="ECO:0007669"/>
    <property type="project" value="UniProtKB-KW"/>
</dbReference>
<dbReference type="Gene3D" id="3.30.470.20">
    <property type="entry name" value="ATP-grasp fold, B domain"/>
    <property type="match status" value="1"/>
</dbReference>
<evidence type="ECO:0000256" key="9">
    <source>
        <dbReference type="ARBA" id="ARBA00022984"/>
    </source>
</evidence>
<dbReference type="UniPathway" id="UPA00219"/>
<comment type="pathway">
    <text evidence="12">Cell wall biogenesis; peptidoglycan biosynthesis.</text>
</comment>
<keyword evidence="11 12" id="KW-0961">Cell wall biogenesis/degradation</keyword>
<dbReference type="PROSITE" id="PS00843">
    <property type="entry name" value="DALA_DALA_LIGASE_1"/>
    <property type="match status" value="1"/>
</dbReference>
<organism evidence="17 18">
    <name type="scientific">Candidatus Falkowbacteria bacterium CG10_big_fil_rev_8_21_14_0_10_37_18</name>
    <dbReference type="NCBI Taxonomy" id="1974562"/>
    <lineage>
        <taxon>Bacteria</taxon>
        <taxon>Candidatus Falkowiibacteriota</taxon>
    </lineage>
</organism>
<evidence type="ECO:0000259" key="16">
    <source>
        <dbReference type="PROSITE" id="PS50975"/>
    </source>
</evidence>
<comment type="caution">
    <text evidence="17">The sequence shown here is derived from an EMBL/GenBank/DDBJ whole genome shotgun (WGS) entry which is preliminary data.</text>
</comment>
<dbReference type="NCBIfam" id="TIGR01205">
    <property type="entry name" value="D_ala_D_alaTIGR"/>
    <property type="match status" value="1"/>
</dbReference>
<dbReference type="Pfam" id="PF07478">
    <property type="entry name" value="Dala_Dala_lig_C"/>
    <property type="match status" value="1"/>
</dbReference>
<evidence type="ECO:0000256" key="2">
    <source>
        <dbReference type="ARBA" id="ARBA00010871"/>
    </source>
</evidence>
<evidence type="ECO:0000256" key="1">
    <source>
        <dbReference type="ARBA" id="ARBA00001936"/>
    </source>
</evidence>
<keyword evidence="5 15" id="KW-0547">Nucleotide-binding</keyword>
<dbReference type="InterPro" id="IPR011095">
    <property type="entry name" value="Dala_Dala_lig_C"/>
</dbReference>
<evidence type="ECO:0000256" key="4">
    <source>
        <dbReference type="ARBA" id="ARBA00022723"/>
    </source>
</evidence>
<comment type="similarity">
    <text evidence="2 12">Belongs to the D-alanine--D-alanine ligase family.</text>
</comment>
<dbReference type="GO" id="GO:0009252">
    <property type="term" value="P:peptidoglycan biosynthetic process"/>
    <property type="evidence" value="ECO:0007669"/>
    <property type="project" value="UniProtKB-UniRule"/>
</dbReference>
<comment type="catalytic activity">
    <reaction evidence="12">
        <text>2 D-alanine + ATP = D-alanyl-D-alanine + ADP + phosphate + H(+)</text>
        <dbReference type="Rhea" id="RHEA:11224"/>
        <dbReference type="ChEBI" id="CHEBI:15378"/>
        <dbReference type="ChEBI" id="CHEBI:30616"/>
        <dbReference type="ChEBI" id="CHEBI:43474"/>
        <dbReference type="ChEBI" id="CHEBI:57416"/>
        <dbReference type="ChEBI" id="CHEBI:57822"/>
        <dbReference type="ChEBI" id="CHEBI:456216"/>
        <dbReference type="EC" id="6.3.2.4"/>
    </reaction>
</comment>
<dbReference type="GO" id="GO:0005524">
    <property type="term" value="F:ATP binding"/>
    <property type="evidence" value="ECO:0007669"/>
    <property type="project" value="UniProtKB-UniRule"/>
</dbReference>
<feature type="binding site" evidence="14">
    <location>
        <position position="281"/>
    </location>
    <ligand>
        <name>Mg(2+)</name>
        <dbReference type="ChEBI" id="CHEBI:18420"/>
        <label>1</label>
    </ligand>
</feature>
<evidence type="ECO:0000256" key="10">
    <source>
        <dbReference type="ARBA" id="ARBA00023211"/>
    </source>
</evidence>
<comment type="cofactor">
    <cofactor evidence="14">
        <name>Mg(2+)</name>
        <dbReference type="ChEBI" id="CHEBI:18420"/>
    </cofactor>
    <cofactor evidence="14">
        <name>Mn(2+)</name>
        <dbReference type="ChEBI" id="CHEBI:29035"/>
    </cofactor>
    <text evidence="14">Binds 2 magnesium or manganese ions per subunit.</text>
</comment>
<keyword evidence="4 14" id="KW-0479">Metal-binding</keyword>
<dbReference type="GO" id="GO:0008716">
    <property type="term" value="F:D-alanine-D-alanine ligase activity"/>
    <property type="evidence" value="ECO:0007669"/>
    <property type="project" value="UniProtKB-UniRule"/>
</dbReference>
<comment type="cofactor">
    <cofactor evidence="1">
        <name>Mn(2+)</name>
        <dbReference type="ChEBI" id="CHEBI:29035"/>
    </cofactor>
</comment>
<dbReference type="PROSITE" id="PS50975">
    <property type="entry name" value="ATP_GRASP"/>
    <property type="match status" value="1"/>
</dbReference>
<evidence type="ECO:0000256" key="3">
    <source>
        <dbReference type="ARBA" id="ARBA00022598"/>
    </source>
</evidence>
<keyword evidence="12" id="KW-0963">Cytoplasm</keyword>
<evidence type="ECO:0000256" key="11">
    <source>
        <dbReference type="ARBA" id="ARBA00023316"/>
    </source>
</evidence>
<feature type="active site" evidence="13">
    <location>
        <position position="14"/>
    </location>
</feature>
<protein>
    <recommendedName>
        <fullName evidence="12">D-alanine--D-alanine ligase</fullName>
        <ecNumber evidence="12">6.3.2.4</ecNumber>
    </recommendedName>
    <alternativeName>
        <fullName evidence="12">D-Ala-D-Ala ligase</fullName>
    </alternativeName>
    <alternativeName>
        <fullName evidence="12">D-alanylalanine synthetase</fullName>
    </alternativeName>
</protein>
<dbReference type="GO" id="GO:0046872">
    <property type="term" value="F:metal ion binding"/>
    <property type="evidence" value="ECO:0007669"/>
    <property type="project" value="UniProtKB-KW"/>
</dbReference>
<keyword evidence="8 12" id="KW-0133">Cell shape</keyword>
<dbReference type="GO" id="GO:0005829">
    <property type="term" value="C:cytosol"/>
    <property type="evidence" value="ECO:0007669"/>
    <property type="project" value="TreeGrafter"/>
</dbReference>
<dbReference type="HAMAP" id="MF_00047">
    <property type="entry name" value="Dala_Dala_lig"/>
    <property type="match status" value="1"/>
</dbReference>
<accession>A0A2H0V8B6</accession>
<feature type="active site" evidence="13">
    <location>
        <position position="170"/>
    </location>
</feature>
<proteinExistence type="inferred from homology"/>
<feature type="binding site" evidence="14">
    <location>
        <position position="293"/>
    </location>
    <ligand>
        <name>Mg(2+)</name>
        <dbReference type="ChEBI" id="CHEBI:18420"/>
        <label>2</label>
    </ligand>
</feature>
<evidence type="ECO:0000256" key="14">
    <source>
        <dbReference type="PIRSR" id="PIRSR039102-3"/>
    </source>
</evidence>
<evidence type="ECO:0000256" key="7">
    <source>
        <dbReference type="ARBA" id="ARBA00022842"/>
    </source>
</evidence>
<dbReference type="Gene3D" id="3.40.50.20">
    <property type="match status" value="1"/>
</dbReference>
<dbReference type="Proteomes" id="UP000229972">
    <property type="component" value="Unassembled WGS sequence"/>
</dbReference>
<name>A0A2H0V8B6_9BACT</name>
<evidence type="ECO:0000256" key="5">
    <source>
        <dbReference type="ARBA" id="ARBA00022741"/>
    </source>
</evidence>
<evidence type="ECO:0000256" key="13">
    <source>
        <dbReference type="PIRSR" id="PIRSR039102-1"/>
    </source>
</evidence>
<sequence>MKTIALFFGGLSNEAEVSIMSAQNVVKYFDYRRYKLILIYWRKEDRRFYIIKNLSNLRVSSKNRLAVEDFSKYFDIALLMTHGRYGEDGVLQAVLESQNVKYCGGRVLGSAVCMDKVLCKNLITAAGWRQAKYSVLDFRAASETELKKEKQKINQTFNYPLYIKPANSGSSVGISKIEKPSQFLSAIKEALKHDTKILVEEGFVHPREIEVAVLGNEELIISHPGELRLVKDFYDYKDKYKNGETQLIIPAQVTVAQAKEIKFLAEKVYRLTGSQGFARIDFFIAKNKVYINEINTLPGFTDISMFPMLMMNEGMSYKELLNKIIALAY</sequence>
<dbReference type="Gene3D" id="3.30.1490.20">
    <property type="entry name" value="ATP-grasp fold, A domain"/>
    <property type="match status" value="1"/>
</dbReference>
<dbReference type="PANTHER" id="PTHR23132">
    <property type="entry name" value="D-ALANINE--D-ALANINE LIGASE"/>
    <property type="match status" value="1"/>
</dbReference>
<evidence type="ECO:0000256" key="12">
    <source>
        <dbReference type="HAMAP-Rule" id="MF_00047"/>
    </source>
</evidence>
<dbReference type="GO" id="GO:0008360">
    <property type="term" value="P:regulation of cell shape"/>
    <property type="evidence" value="ECO:0007669"/>
    <property type="project" value="UniProtKB-KW"/>
</dbReference>
<evidence type="ECO:0000256" key="6">
    <source>
        <dbReference type="ARBA" id="ARBA00022840"/>
    </source>
</evidence>
<feature type="binding site" evidence="14">
    <location>
        <position position="293"/>
    </location>
    <ligand>
        <name>Mg(2+)</name>
        <dbReference type="ChEBI" id="CHEBI:18420"/>
        <label>1</label>
    </ligand>
</feature>
<feature type="active site" evidence="13">
    <location>
        <position position="304"/>
    </location>
</feature>
<dbReference type="InterPro" id="IPR013815">
    <property type="entry name" value="ATP_grasp_subdomain_1"/>
</dbReference>
<keyword evidence="10 14" id="KW-0464">Manganese</keyword>
<gene>
    <name evidence="12" type="primary">ddl</name>
    <name evidence="17" type="ORF">COT93_02805</name>
</gene>
<dbReference type="NCBIfam" id="NF002528">
    <property type="entry name" value="PRK01966.1-4"/>
    <property type="match status" value="1"/>
</dbReference>
<feature type="domain" description="ATP-grasp" evidence="16">
    <location>
        <begin position="120"/>
        <end position="326"/>
    </location>
</feature>
<keyword evidence="3 12" id="KW-0436">Ligase</keyword>
<keyword evidence="6 15" id="KW-0067">ATP-binding</keyword>
<dbReference type="Pfam" id="PF01820">
    <property type="entry name" value="Dala_Dala_lig_N"/>
    <property type="match status" value="1"/>
</dbReference>
<dbReference type="PROSITE" id="PS00844">
    <property type="entry name" value="DALA_DALA_LIGASE_2"/>
    <property type="match status" value="1"/>
</dbReference>
<reference evidence="18" key="1">
    <citation type="submission" date="2017-09" db="EMBL/GenBank/DDBJ databases">
        <title>Depth-based differentiation of microbial function through sediment-hosted aquifers and enrichment of novel symbionts in the deep terrestrial subsurface.</title>
        <authorList>
            <person name="Probst A.J."/>
            <person name="Ladd B."/>
            <person name="Jarett J.K."/>
            <person name="Geller-Mcgrath D.E."/>
            <person name="Sieber C.M.K."/>
            <person name="Emerson J.B."/>
            <person name="Anantharaman K."/>
            <person name="Thomas B.C."/>
            <person name="Malmstrom R."/>
            <person name="Stieglmeier M."/>
            <person name="Klingl A."/>
            <person name="Woyke T."/>
            <person name="Ryan C.M."/>
            <person name="Banfield J.F."/>
        </authorList>
    </citation>
    <scope>NUCLEOTIDE SEQUENCE [LARGE SCALE GENOMIC DNA]</scope>
</reference>
<dbReference type="InterPro" id="IPR011127">
    <property type="entry name" value="Dala_Dala_lig_N"/>
</dbReference>
<dbReference type="InterPro" id="IPR000291">
    <property type="entry name" value="D-Ala_lig_Van_CS"/>
</dbReference>
<evidence type="ECO:0000256" key="8">
    <source>
        <dbReference type="ARBA" id="ARBA00022960"/>
    </source>
</evidence>
<keyword evidence="9 12" id="KW-0573">Peptidoglycan synthesis</keyword>
<evidence type="ECO:0000313" key="18">
    <source>
        <dbReference type="Proteomes" id="UP000229972"/>
    </source>
</evidence>
<dbReference type="AlphaFoldDB" id="A0A2H0V8B6"/>
<dbReference type="FunFam" id="3.30.470.20:FF:000008">
    <property type="entry name" value="D-alanine--D-alanine ligase"/>
    <property type="match status" value="1"/>
</dbReference>